<evidence type="ECO:0000256" key="1">
    <source>
        <dbReference type="SAM" id="MobiDB-lite"/>
    </source>
</evidence>
<comment type="caution">
    <text evidence="2">The sequence shown here is derived from an EMBL/GenBank/DDBJ whole genome shotgun (WGS) entry which is preliminary data.</text>
</comment>
<reference evidence="2 3" key="1">
    <citation type="journal article" date="2020" name="Nature">
        <title>Six reference-quality genomes reveal evolution of bat adaptations.</title>
        <authorList>
            <person name="Jebb D."/>
            <person name="Huang Z."/>
            <person name="Pippel M."/>
            <person name="Hughes G.M."/>
            <person name="Lavrichenko K."/>
            <person name="Devanna P."/>
            <person name="Winkler S."/>
            <person name="Jermiin L.S."/>
            <person name="Skirmuntt E.C."/>
            <person name="Katzourakis A."/>
            <person name="Burkitt-Gray L."/>
            <person name="Ray D.A."/>
            <person name="Sullivan K.A.M."/>
            <person name="Roscito J.G."/>
            <person name="Kirilenko B.M."/>
            <person name="Davalos L.M."/>
            <person name="Corthals A.P."/>
            <person name="Power M.L."/>
            <person name="Jones G."/>
            <person name="Ransome R.D."/>
            <person name="Dechmann D.K.N."/>
            <person name="Locatelli A.G."/>
            <person name="Puechmaille S.J."/>
            <person name="Fedrigo O."/>
            <person name="Jarvis E.D."/>
            <person name="Hiller M."/>
            <person name="Vernes S.C."/>
            <person name="Myers E.W."/>
            <person name="Teeling E.C."/>
        </authorList>
    </citation>
    <scope>NUCLEOTIDE SEQUENCE [LARGE SCALE GENOMIC DNA]</scope>
    <source>
        <strain evidence="2">Bat1K_MPI-CBG_1</strain>
    </source>
</reference>
<protein>
    <submittedName>
        <fullName evidence="2">Uncharacterized protein</fullName>
    </submittedName>
</protein>
<evidence type="ECO:0000313" key="3">
    <source>
        <dbReference type="Proteomes" id="UP000664940"/>
    </source>
</evidence>
<name>A0A833ZJ37_9CHIR</name>
<dbReference type="Proteomes" id="UP000664940">
    <property type="component" value="Unassembled WGS sequence"/>
</dbReference>
<organism evidence="2 3">
    <name type="scientific">Phyllostomus discolor</name>
    <name type="common">pale spear-nosed bat</name>
    <dbReference type="NCBI Taxonomy" id="89673"/>
    <lineage>
        <taxon>Eukaryota</taxon>
        <taxon>Metazoa</taxon>
        <taxon>Chordata</taxon>
        <taxon>Craniata</taxon>
        <taxon>Vertebrata</taxon>
        <taxon>Euteleostomi</taxon>
        <taxon>Mammalia</taxon>
        <taxon>Eutheria</taxon>
        <taxon>Laurasiatheria</taxon>
        <taxon>Chiroptera</taxon>
        <taxon>Yangochiroptera</taxon>
        <taxon>Phyllostomidae</taxon>
        <taxon>Phyllostominae</taxon>
        <taxon>Phyllostomus</taxon>
    </lineage>
</organism>
<proteinExistence type="predicted"/>
<dbReference type="AlphaFoldDB" id="A0A833ZJ37"/>
<accession>A0A833ZJ37</accession>
<gene>
    <name evidence="2" type="ORF">HJG60_011862</name>
</gene>
<sequence length="212" mass="22425">MVGYVQSRKGTPTPHTVSPEPPGPGGGCSIACVSPDEPLPTRAIWTPCAFHPSPQRASLQLPLIHPSNCVSQDIPQHLLCGHGAGQQGIKIANKPERTSALKLLALQQKETDSKIKQSAKKVVWAGLRAGEEINRTRGWRACGEGRTGKAFVGGGGGGGHWGETGMPRIPGVDVPRGAAVGEALRQMPRAAADVRRCPVHPRCTAQGYCRWA</sequence>
<dbReference type="EMBL" id="JABVXQ010000008">
    <property type="protein sequence ID" value="KAF6094764.1"/>
    <property type="molecule type" value="Genomic_DNA"/>
</dbReference>
<feature type="region of interest" description="Disordered" evidence="1">
    <location>
        <begin position="1"/>
        <end position="24"/>
    </location>
</feature>
<evidence type="ECO:0000313" key="2">
    <source>
        <dbReference type="EMBL" id="KAF6094764.1"/>
    </source>
</evidence>